<dbReference type="InterPro" id="IPR015867">
    <property type="entry name" value="N-reg_PII/ATP_PRibTrfase_C"/>
</dbReference>
<dbReference type="Gene3D" id="3.30.70.120">
    <property type="match status" value="1"/>
</dbReference>
<dbReference type="SUPFAM" id="SSF54913">
    <property type="entry name" value="GlnB-like"/>
    <property type="match status" value="1"/>
</dbReference>
<dbReference type="PANTHER" id="PTHR35983:SF1">
    <property type="entry name" value="UPF0166 PROTEIN TM_0021"/>
    <property type="match status" value="1"/>
</dbReference>
<dbReference type="AlphaFoldDB" id="A0A5K7SH26"/>
<sequence>MENNTVACVLKFFIGSTDQINQEPLYEYIVFQAKKKGIAGATVTKGIMGFGASSVIHSYKFWEVSDKVPLVVELVDEEDKINSFYETIRPQLETMKYGCLVTLEKTNVLLYKTGEKRMFGM</sequence>
<dbReference type="KEGG" id="anf:AQPE_4738"/>
<dbReference type="PANTHER" id="PTHR35983">
    <property type="entry name" value="UPF0166 PROTEIN TM_0021"/>
    <property type="match status" value="1"/>
</dbReference>
<evidence type="ECO:0000256" key="1">
    <source>
        <dbReference type="ARBA" id="ARBA00010554"/>
    </source>
</evidence>
<accession>A0A5K7SH26</accession>
<dbReference type="Pfam" id="PF02641">
    <property type="entry name" value="DUF190"/>
    <property type="match status" value="1"/>
</dbReference>
<dbReference type="EMBL" id="AP018694">
    <property type="protein sequence ID" value="BBE20544.1"/>
    <property type="molecule type" value="Genomic_DNA"/>
</dbReference>
<comment type="similarity">
    <text evidence="1">Belongs to the UPF0166 family.</text>
</comment>
<protein>
    <submittedName>
        <fullName evidence="2">Uncharacterized protein</fullName>
    </submittedName>
</protein>
<keyword evidence="3" id="KW-1185">Reference proteome</keyword>
<dbReference type="RefSeq" id="WP_318348686.1">
    <property type="nucleotide sequence ID" value="NZ_AP018694.1"/>
</dbReference>
<dbReference type="InterPro" id="IPR003793">
    <property type="entry name" value="UPF0166"/>
</dbReference>
<dbReference type="Proteomes" id="UP001193389">
    <property type="component" value="Chromosome"/>
</dbReference>
<organism evidence="2 3">
    <name type="scientific">Aquipluma nitroreducens</name>
    <dbReference type="NCBI Taxonomy" id="2010828"/>
    <lineage>
        <taxon>Bacteria</taxon>
        <taxon>Pseudomonadati</taxon>
        <taxon>Bacteroidota</taxon>
        <taxon>Bacteroidia</taxon>
        <taxon>Marinilabiliales</taxon>
        <taxon>Prolixibacteraceae</taxon>
        <taxon>Aquipluma</taxon>
    </lineage>
</organism>
<reference evidence="2" key="1">
    <citation type="journal article" date="2020" name="Int. J. Syst. Evol. Microbiol.">
        <title>Aquipluma nitroreducens gen. nov. sp. nov., a novel facultatively anaerobic bacterium isolated from a freshwater lake.</title>
        <authorList>
            <person name="Watanabe M."/>
            <person name="Kojima H."/>
            <person name="Fukui M."/>
        </authorList>
    </citation>
    <scope>NUCLEOTIDE SEQUENCE</scope>
    <source>
        <strain evidence="2">MeG22</strain>
    </source>
</reference>
<evidence type="ECO:0000313" key="2">
    <source>
        <dbReference type="EMBL" id="BBE20544.1"/>
    </source>
</evidence>
<proteinExistence type="inferred from homology"/>
<gene>
    <name evidence="2" type="ORF">AQPE_4738</name>
</gene>
<evidence type="ECO:0000313" key="3">
    <source>
        <dbReference type="Proteomes" id="UP001193389"/>
    </source>
</evidence>
<dbReference type="InterPro" id="IPR011322">
    <property type="entry name" value="N-reg_PII-like_a/b"/>
</dbReference>
<name>A0A5K7SH26_9BACT</name>